<protein>
    <submittedName>
        <fullName evidence="4">Uncharacterized protein</fullName>
    </submittedName>
</protein>
<evidence type="ECO:0000313" key="5">
    <source>
        <dbReference type="Proteomes" id="UP000663879"/>
    </source>
</evidence>
<dbReference type="InterPro" id="IPR036658">
    <property type="entry name" value="CPI-17_sf"/>
</dbReference>
<proteinExistence type="inferred from homology"/>
<sequence>MINDGKYSKNNFITSKNTPIPASNASNSSILISNHYQPIKSIMNYHQSPNSLDMNNSINRTSKLNSTGSTGSCNNTNVKFSGLIFKEKIDEREKYLTAKYPNHQMALIKKRLKVEFWIDEQLKYLYNITDDDTKEDYDICADDLVDSLLDMDTDEERQYHIMKQLTKAKKSKDDVMNFVNELLVKLRML</sequence>
<organism evidence="4 5">
    <name type="scientific">Brachionus calyciflorus</name>
    <dbReference type="NCBI Taxonomy" id="104777"/>
    <lineage>
        <taxon>Eukaryota</taxon>
        <taxon>Metazoa</taxon>
        <taxon>Spiralia</taxon>
        <taxon>Gnathifera</taxon>
        <taxon>Rotifera</taxon>
        <taxon>Eurotatoria</taxon>
        <taxon>Monogononta</taxon>
        <taxon>Pseudotrocha</taxon>
        <taxon>Ploima</taxon>
        <taxon>Brachionidae</taxon>
        <taxon>Brachionus</taxon>
    </lineage>
</organism>
<evidence type="ECO:0000256" key="3">
    <source>
        <dbReference type="ARBA" id="ARBA00023272"/>
    </source>
</evidence>
<dbReference type="GO" id="GO:0004865">
    <property type="term" value="F:protein serine/threonine phosphatase inhibitor activity"/>
    <property type="evidence" value="ECO:0007669"/>
    <property type="project" value="TreeGrafter"/>
</dbReference>
<dbReference type="EMBL" id="CAJNOC010000161">
    <property type="protein sequence ID" value="CAF0721142.1"/>
    <property type="molecule type" value="Genomic_DNA"/>
</dbReference>
<keyword evidence="5" id="KW-1185">Reference proteome</keyword>
<dbReference type="OrthoDB" id="8193882at2759"/>
<name>A0A813MGP5_9BILA</name>
<dbReference type="Proteomes" id="UP000663879">
    <property type="component" value="Unassembled WGS sequence"/>
</dbReference>
<dbReference type="AlphaFoldDB" id="A0A813MGP5"/>
<evidence type="ECO:0000256" key="1">
    <source>
        <dbReference type="ARBA" id="ARBA00005483"/>
    </source>
</evidence>
<dbReference type="SUPFAM" id="SSF81790">
    <property type="entry name" value="Myosin phosphatase inhibitor 17kDa protein, CPI-17"/>
    <property type="match status" value="1"/>
</dbReference>
<keyword evidence="2" id="KW-0597">Phosphoprotein</keyword>
<comment type="similarity">
    <text evidence="1">Belongs to the PP1 inhibitor family.</text>
</comment>
<reference evidence="4" key="1">
    <citation type="submission" date="2021-02" db="EMBL/GenBank/DDBJ databases">
        <authorList>
            <person name="Nowell W R."/>
        </authorList>
    </citation>
    <scope>NUCLEOTIDE SEQUENCE</scope>
    <source>
        <strain evidence="4">Ploen Becks lab</strain>
    </source>
</reference>
<accession>A0A813MGP5</accession>
<dbReference type="Pfam" id="PF05361">
    <property type="entry name" value="PP1_inhibitor"/>
    <property type="match status" value="1"/>
</dbReference>
<comment type="caution">
    <text evidence="4">The sequence shown here is derived from an EMBL/GenBank/DDBJ whole genome shotgun (WGS) entry which is preliminary data.</text>
</comment>
<evidence type="ECO:0000256" key="2">
    <source>
        <dbReference type="ARBA" id="ARBA00022553"/>
    </source>
</evidence>
<dbReference type="Gene3D" id="1.10.150.220">
    <property type="entry name" value="CPI-17"/>
    <property type="match status" value="1"/>
</dbReference>
<gene>
    <name evidence="4" type="ORF">OXX778_LOCUS2167</name>
</gene>
<evidence type="ECO:0000313" key="4">
    <source>
        <dbReference type="EMBL" id="CAF0721142.1"/>
    </source>
</evidence>
<dbReference type="InterPro" id="IPR008025">
    <property type="entry name" value="CPI-17"/>
</dbReference>
<dbReference type="PANTHER" id="PTHR16188:SF14">
    <property type="entry name" value="GEO07393P1"/>
    <property type="match status" value="1"/>
</dbReference>
<dbReference type="GO" id="GO:0005737">
    <property type="term" value="C:cytoplasm"/>
    <property type="evidence" value="ECO:0007669"/>
    <property type="project" value="InterPro"/>
</dbReference>
<keyword evidence="3" id="KW-0650">Protein phosphatase inhibitor</keyword>
<dbReference type="PANTHER" id="PTHR16188">
    <property type="entry name" value="PROTEIN PHOSPHATASE 1 INHIBITOR POTENTIATED BY PROTEIN KINASE C"/>
    <property type="match status" value="1"/>
</dbReference>